<evidence type="ECO:0000313" key="12">
    <source>
        <dbReference type="Proteomes" id="UP000887226"/>
    </source>
</evidence>
<evidence type="ECO:0000256" key="8">
    <source>
        <dbReference type="SAM" id="Coils"/>
    </source>
</evidence>
<evidence type="ECO:0000256" key="6">
    <source>
        <dbReference type="ARBA" id="ARBA00023163"/>
    </source>
</evidence>
<evidence type="ECO:0000256" key="7">
    <source>
        <dbReference type="ARBA" id="ARBA00023242"/>
    </source>
</evidence>
<keyword evidence="8" id="KW-0175">Coiled coil</keyword>
<keyword evidence="3" id="KW-0862">Zinc</keyword>
<evidence type="ECO:0000256" key="5">
    <source>
        <dbReference type="ARBA" id="ARBA00023125"/>
    </source>
</evidence>
<dbReference type="InterPro" id="IPR001138">
    <property type="entry name" value="Zn2Cys6_DnaBD"/>
</dbReference>
<dbReference type="PROSITE" id="PS50048">
    <property type="entry name" value="ZN2_CY6_FUNGAL_2"/>
    <property type="match status" value="1"/>
</dbReference>
<keyword evidence="2" id="KW-0479">Metal-binding</keyword>
<dbReference type="GO" id="GO:0003677">
    <property type="term" value="F:DNA binding"/>
    <property type="evidence" value="ECO:0007669"/>
    <property type="project" value="UniProtKB-KW"/>
</dbReference>
<sequence>MDDAAASKRRRGLGVVTPNACTECRKKRVKCDGQTPCGRCLSQKTNCIYELPVRQSKENMRHEIEELRNQHHQTERLLAALVDRDTSGIALESLRAGAPIDVVLDKLDIAVEDLGKGKANESSLTANVTTYSDNRITPGLEGALRGARKTGQAYNPTSAVEDVGNAFSLHTNSVSGISARPARPAWGDVSDTGLIHQPELSISNDAMQWSPNTAAEYIDKDVQDPGSTQVGRWYPHFEGAVDAQTASLREEGIRTILGQPFGSQDPGVDNCQVSGWTSITNDHVLIEHLLALYFCWEYPTFASLSKEHFLDDLQSGRRRNCSTLLVNAMLAVGCRYSTLGSTRTDPDNSNTSGDHFFAEALRLLNGLDNKHELTTVQALGLMSIREASAGRFSMALYYSGQSIRLAVEMGLHLEHQRAHDHDADKTLMEITVKSATFWGAFALDQCWCLSTGQIPAFSQDTKITPPPSIVDIIEASPWIPYTDDGAPLERNCTQPSNERTVYKTFCELSVIVHDSIYLSYSPGTKLTAKGLLGIYSRYLNWYDAIPCALRLGQNFTPAVLFCHMYYHFSILLLFRPFVRLAMVGSSVLPRDVCSQAADAISALVHSYDQLYTLRRAPSFVPSFIVGSSITHLLSHGDGSRGMESFNQAIADLKVMESCHGFATRSCEILQFLAADWEISVDWAEDEERKGYATTDAHDKRDTSRPTSKADARTLCRPRRESLNMYCPNIEKIGAKQCFNQGDADRLEEDQDLLVALFAPFPLQGRPLLGDLQTAGFTMLNTNE</sequence>
<dbReference type="InterPro" id="IPR036864">
    <property type="entry name" value="Zn2-C6_fun-type_DNA-bd_sf"/>
</dbReference>
<dbReference type="Proteomes" id="UP000887226">
    <property type="component" value="Unassembled WGS sequence"/>
</dbReference>
<reference evidence="11" key="1">
    <citation type="journal article" date="2021" name="IMA Fungus">
        <title>Genomic characterization of three marine fungi, including Emericellopsis atlantica sp. nov. with signatures of a generalist lifestyle and marine biomass degradation.</title>
        <authorList>
            <person name="Hagestad O.C."/>
            <person name="Hou L."/>
            <person name="Andersen J.H."/>
            <person name="Hansen E.H."/>
            <person name="Altermark B."/>
            <person name="Li C."/>
            <person name="Kuhnert E."/>
            <person name="Cox R.J."/>
            <person name="Crous P.W."/>
            <person name="Spatafora J.W."/>
            <person name="Lail K."/>
            <person name="Amirebrahimi M."/>
            <person name="Lipzen A."/>
            <person name="Pangilinan J."/>
            <person name="Andreopoulos W."/>
            <person name="Hayes R.D."/>
            <person name="Ng V."/>
            <person name="Grigoriev I.V."/>
            <person name="Jackson S.A."/>
            <person name="Sutton T.D.S."/>
            <person name="Dobson A.D.W."/>
            <person name="Rama T."/>
        </authorList>
    </citation>
    <scope>NUCLEOTIDE SEQUENCE</scope>
    <source>
        <strain evidence="11">TRa3180A</strain>
    </source>
</reference>
<dbReference type="SMART" id="SM00066">
    <property type="entry name" value="GAL4"/>
    <property type="match status" value="1"/>
</dbReference>
<evidence type="ECO:0000256" key="9">
    <source>
        <dbReference type="SAM" id="MobiDB-lite"/>
    </source>
</evidence>
<dbReference type="Pfam" id="PF00172">
    <property type="entry name" value="Zn_clus"/>
    <property type="match status" value="1"/>
</dbReference>
<proteinExistence type="predicted"/>
<organism evidence="11 12">
    <name type="scientific">Calycina marina</name>
    <dbReference type="NCBI Taxonomy" id="1763456"/>
    <lineage>
        <taxon>Eukaryota</taxon>
        <taxon>Fungi</taxon>
        <taxon>Dikarya</taxon>
        <taxon>Ascomycota</taxon>
        <taxon>Pezizomycotina</taxon>
        <taxon>Leotiomycetes</taxon>
        <taxon>Helotiales</taxon>
        <taxon>Pezizellaceae</taxon>
        <taxon>Calycina</taxon>
    </lineage>
</organism>
<dbReference type="PROSITE" id="PS00463">
    <property type="entry name" value="ZN2_CY6_FUNGAL_1"/>
    <property type="match status" value="1"/>
</dbReference>
<evidence type="ECO:0000256" key="2">
    <source>
        <dbReference type="ARBA" id="ARBA00022723"/>
    </source>
</evidence>
<protein>
    <submittedName>
        <fullName evidence="11">Fungal-specific transcription factor domain-containing protein</fullName>
    </submittedName>
</protein>
<dbReference type="EMBL" id="MU254015">
    <property type="protein sequence ID" value="KAG9242996.1"/>
    <property type="molecule type" value="Genomic_DNA"/>
</dbReference>
<dbReference type="SUPFAM" id="SSF57701">
    <property type="entry name" value="Zn2/Cys6 DNA-binding domain"/>
    <property type="match status" value="1"/>
</dbReference>
<dbReference type="CDD" id="cd12148">
    <property type="entry name" value="fungal_TF_MHR"/>
    <property type="match status" value="1"/>
</dbReference>
<feature type="region of interest" description="Disordered" evidence="9">
    <location>
        <begin position="689"/>
        <end position="711"/>
    </location>
</feature>
<comment type="caution">
    <text evidence="11">The sequence shown here is derived from an EMBL/GenBank/DDBJ whole genome shotgun (WGS) entry which is preliminary data.</text>
</comment>
<name>A0A9P7Z0F7_9HELO</name>
<dbReference type="InterPro" id="IPR051615">
    <property type="entry name" value="Transcr_Regulatory_Elem"/>
</dbReference>
<evidence type="ECO:0000313" key="11">
    <source>
        <dbReference type="EMBL" id="KAG9242996.1"/>
    </source>
</evidence>
<dbReference type="Pfam" id="PF04082">
    <property type="entry name" value="Fungal_trans"/>
    <property type="match status" value="1"/>
</dbReference>
<evidence type="ECO:0000256" key="3">
    <source>
        <dbReference type="ARBA" id="ARBA00022833"/>
    </source>
</evidence>
<gene>
    <name evidence="11" type="ORF">BJ878DRAFT_424673</name>
</gene>
<accession>A0A9P7Z0F7</accession>
<keyword evidence="4" id="KW-0805">Transcription regulation</keyword>
<evidence type="ECO:0000256" key="1">
    <source>
        <dbReference type="ARBA" id="ARBA00004123"/>
    </source>
</evidence>
<dbReference type="GO" id="GO:0006351">
    <property type="term" value="P:DNA-templated transcription"/>
    <property type="evidence" value="ECO:0007669"/>
    <property type="project" value="InterPro"/>
</dbReference>
<keyword evidence="6" id="KW-0804">Transcription</keyword>
<feature type="coiled-coil region" evidence="8">
    <location>
        <begin position="57"/>
        <end position="84"/>
    </location>
</feature>
<dbReference type="SMART" id="SM00906">
    <property type="entry name" value="Fungal_trans"/>
    <property type="match status" value="1"/>
</dbReference>
<evidence type="ECO:0000256" key="4">
    <source>
        <dbReference type="ARBA" id="ARBA00023015"/>
    </source>
</evidence>
<dbReference type="AlphaFoldDB" id="A0A9P7Z0F7"/>
<keyword evidence="7" id="KW-0539">Nucleus</keyword>
<keyword evidence="12" id="KW-1185">Reference proteome</keyword>
<comment type="subcellular location">
    <subcellularLocation>
        <location evidence="1">Nucleus</location>
    </subcellularLocation>
</comment>
<dbReference type="CDD" id="cd00067">
    <property type="entry name" value="GAL4"/>
    <property type="match status" value="1"/>
</dbReference>
<dbReference type="PANTHER" id="PTHR31313:SF4">
    <property type="entry name" value="CONIDIAL DEVELOPMENT PROTEIN FLUFFY"/>
    <property type="match status" value="1"/>
</dbReference>
<dbReference type="GO" id="GO:0008270">
    <property type="term" value="F:zinc ion binding"/>
    <property type="evidence" value="ECO:0007669"/>
    <property type="project" value="InterPro"/>
</dbReference>
<keyword evidence="5" id="KW-0238">DNA-binding</keyword>
<feature type="domain" description="Zn(2)-C6 fungal-type" evidence="10">
    <location>
        <begin position="20"/>
        <end position="49"/>
    </location>
</feature>
<dbReference type="GO" id="GO:0000981">
    <property type="term" value="F:DNA-binding transcription factor activity, RNA polymerase II-specific"/>
    <property type="evidence" value="ECO:0007669"/>
    <property type="project" value="InterPro"/>
</dbReference>
<dbReference type="PANTHER" id="PTHR31313">
    <property type="entry name" value="TY1 ENHANCER ACTIVATOR"/>
    <property type="match status" value="1"/>
</dbReference>
<dbReference type="GO" id="GO:0005634">
    <property type="term" value="C:nucleus"/>
    <property type="evidence" value="ECO:0007669"/>
    <property type="project" value="UniProtKB-SubCell"/>
</dbReference>
<evidence type="ECO:0000259" key="10">
    <source>
        <dbReference type="PROSITE" id="PS50048"/>
    </source>
</evidence>
<dbReference type="InterPro" id="IPR007219">
    <property type="entry name" value="XnlR_reg_dom"/>
</dbReference>
<dbReference type="OrthoDB" id="2123952at2759"/>
<dbReference type="Gene3D" id="4.10.240.10">
    <property type="entry name" value="Zn(2)-C6 fungal-type DNA-binding domain"/>
    <property type="match status" value="1"/>
</dbReference>